<name>A0DVS7_PARTE</name>
<accession>A0DVS7</accession>
<gene>
    <name evidence="2" type="ORF">GSPATT00020797001</name>
</gene>
<dbReference type="EMBL" id="CT868607">
    <property type="protein sequence ID" value="CAK87144.1"/>
    <property type="molecule type" value="Genomic_DNA"/>
</dbReference>
<evidence type="ECO:0000256" key="1">
    <source>
        <dbReference type="SAM" id="Coils"/>
    </source>
</evidence>
<dbReference type="AlphaFoldDB" id="A0DVS7"/>
<keyword evidence="3" id="KW-1185">Reference proteome</keyword>
<sequence>MSTSKSIIDETYINVHLKGGNLHSELLHIEASFNKGQFKGQSIPLRCQWFNITKDQDFVEIEDVSGQFYQPCILDIDTKIMVQAIPILDFEYNGMPLVAETNFLQADSKIFDLVNQAFNEGEMQLNCKLENIQPQDDNQPFTDLNLPQICTLIANDQGLMFKTDQNKMLFNIEKYQLKIIKKNNNQIEIFNQNIKLLVALTNNIVRDAIFQFSKTLKSKKTHLSDTAQLYVTLSDYEQKLTQKDNEISQLQEIKQKLTKNLNELQSQCNLNNKKIESNDKQLAQQNLQVQNKDKEIYNLKQQIDKLDGKTQIFIQEIKVLKSQVILLESTNKKFQLEIDELKKNQHQNQDEIREMFYKEKLDSLKQQNDKCTKENQQWQLINDQLMKEIKKLESNNMLILEEKELIQNELNSLKKKYESLLQEIELNQKKEKSDISSESDVQSNKQSEIIISNSIVQNNNNGSQDEIKRLKITINNLEATIKNLKCDYEQDMLKLTNKHFLKSNTSQEIQMLQKLANSLAESLSDKEQALQTQRNINRELLNKLSEYTK</sequence>
<organism evidence="2 3">
    <name type="scientific">Paramecium tetraurelia</name>
    <dbReference type="NCBI Taxonomy" id="5888"/>
    <lineage>
        <taxon>Eukaryota</taxon>
        <taxon>Sar</taxon>
        <taxon>Alveolata</taxon>
        <taxon>Ciliophora</taxon>
        <taxon>Intramacronucleata</taxon>
        <taxon>Oligohymenophorea</taxon>
        <taxon>Peniculida</taxon>
        <taxon>Parameciidae</taxon>
        <taxon>Paramecium</taxon>
    </lineage>
</organism>
<dbReference type="HOGENOM" id="CLU_498281_0_0_1"/>
<dbReference type="OMA" id="EYNGMPL"/>
<dbReference type="RefSeq" id="XP_001454541.1">
    <property type="nucleotide sequence ID" value="XM_001454504.1"/>
</dbReference>
<dbReference type="Proteomes" id="UP000000600">
    <property type="component" value="Unassembled WGS sequence"/>
</dbReference>
<dbReference type="OrthoDB" id="300672at2759"/>
<dbReference type="GeneID" id="5040326"/>
<keyword evidence="1" id="KW-0175">Coiled coil</keyword>
<evidence type="ECO:0000313" key="2">
    <source>
        <dbReference type="EMBL" id="CAK87144.1"/>
    </source>
</evidence>
<dbReference type="KEGG" id="ptm:GSPATT00020797001"/>
<evidence type="ECO:0008006" key="4">
    <source>
        <dbReference type="Google" id="ProtNLM"/>
    </source>
</evidence>
<evidence type="ECO:0000313" key="3">
    <source>
        <dbReference type="Proteomes" id="UP000000600"/>
    </source>
</evidence>
<proteinExistence type="predicted"/>
<feature type="coiled-coil region" evidence="1">
    <location>
        <begin position="460"/>
        <end position="494"/>
    </location>
</feature>
<reference evidence="2 3" key="1">
    <citation type="journal article" date="2006" name="Nature">
        <title>Global trends of whole-genome duplications revealed by the ciliate Paramecium tetraurelia.</title>
        <authorList>
            <consortium name="Genoscope"/>
            <person name="Aury J.-M."/>
            <person name="Jaillon O."/>
            <person name="Duret L."/>
            <person name="Noel B."/>
            <person name="Jubin C."/>
            <person name="Porcel B.M."/>
            <person name="Segurens B."/>
            <person name="Daubin V."/>
            <person name="Anthouard V."/>
            <person name="Aiach N."/>
            <person name="Arnaiz O."/>
            <person name="Billaut A."/>
            <person name="Beisson J."/>
            <person name="Blanc I."/>
            <person name="Bouhouche K."/>
            <person name="Camara F."/>
            <person name="Duharcourt S."/>
            <person name="Guigo R."/>
            <person name="Gogendeau D."/>
            <person name="Katinka M."/>
            <person name="Keller A.-M."/>
            <person name="Kissmehl R."/>
            <person name="Klotz C."/>
            <person name="Koll F."/>
            <person name="Le Moue A."/>
            <person name="Lepere C."/>
            <person name="Malinsky S."/>
            <person name="Nowacki M."/>
            <person name="Nowak J.K."/>
            <person name="Plattner H."/>
            <person name="Poulain J."/>
            <person name="Ruiz F."/>
            <person name="Serrano V."/>
            <person name="Zagulski M."/>
            <person name="Dessen P."/>
            <person name="Betermier M."/>
            <person name="Weissenbach J."/>
            <person name="Scarpelli C."/>
            <person name="Schachter V."/>
            <person name="Sperling L."/>
            <person name="Meyer E."/>
            <person name="Cohen J."/>
            <person name="Wincker P."/>
        </authorList>
    </citation>
    <scope>NUCLEOTIDE SEQUENCE [LARGE SCALE GENOMIC DNA]</scope>
    <source>
        <strain evidence="2 3">Stock d4-2</strain>
    </source>
</reference>
<dbReference type="InParanoid" id="A0DVS7"/>
<feature type="coiled-coil region" evidence="1">
    <location>
        <begin position="233"/>
        <end position="434"/>
    </location>
</feature>
<protein>
    <recommendedName>
        <fullName evidence="4">C2 NT-type domain-containing protein</fullName>
    </recommendedName>
</protein>